<dbReference type="InterPro" id="IPR013154">
    <property type="entry name" value="ADH-like_N"/>
</dbReference>
<name>A0ABN1U8S8_9ACTN</name>
<sequence length="345" mass="36306">MRALVVDAVRAQPEVREVPEPTVPAGGVVVRVLATGMCRSDWHAWAGHDEDVVFPHVPGHELAGVVVEVGAGVERWRTGDRVTVPFVCGCGRCEWCRAGDAQVCPDQEQPGFTHWGSFAEYVALHAADTNLVALPEEVDAATAAALGCRFATAYRALVGRARVREGEWVTVVGAGGVGLSALMIAQALGARVVAVDRNLEALRAAADLGADHTVLADGSDVPAVVAELTGGGSHVAVDAVGSEQTCADAILSLRRRGRHVQVGLLPPVDGHPRVPMARAIAWELDLLGSHGMAAADYPEMLALIERGVLQPHRLVERTIDLEEAARMLPVFDRTSVAGITVVAPG</sequence>
<accession>A0ABN1U8S8</accession>
<comment type="similarity">
    <text evidence="5">Belongs to the zinc-containing alcohol dehydrogenase family.</text>
</comment>
<keyword evidence="3 5" id="KW-0862">Zinc</keyword>
<dbReference type="Gene3D" id="3.90.180.10">
    <property type="entry name" value="Medium-chain alcohol dehydrogenases, catalytic domain"/>
    <property type="match status" value="1"/>
</dbReference>
<comment type="caution">
    <text evidence="7">The sequence shown here is derived from an EMBL/GenBank/DDBJ whole genome shotgun (WGS) entry which is preliminary data.</text>
</comment>
<reference evidence="7 8" key="1">
    <citation type="journal article" date="2019" name="Int. J. Syst. Evol. Microbiol.">
        <title>The Global Catalogue of Microorganisms (GCM) 10K type strain sequencing project: providing services to taxonomists for standard genome sequencing and annotation.</title>
        <authorList>
            <consortium name="The Broad Institute Genomics Platform"/>
            <consortium name="The Broad Institute Genome Sequencing Center for Infectious Disease"/>
            <person name="Wu L."/>
            <person name="Ma J."/>
        </authorList>
    </citation>
    <scope>NUCLEOTIDE SEQUENCE [LARGE SCALE GENOMIC DNA]</scope>
    <source>
        <strain evidence="7 8">JCM 11813</strain>
    </source>
</reference>
<dbReference type="PANTHER" id="PTHR43401">
    <property type="entry name" value="L-THREONINE 3-DEHYDROGENASE"/>
    <property type="match status" value="1"/>
</dbReference>
<keyword evidence="2 5" id="KW-0479">Metal-binding</keyword>
<evidence type="ECO:0000256" key="1">
    <source>
        <dbReference type="ARBA" id="ARBA00001947"/>
    </source>
</evidence>
<dbReference type="InterPro" id="IPR036291">
    <property type="entry name" value="NAD(P)-bd_dom_sf"/>
</dbReference>
<protein>
    <submittedName>
        <fullName evidence="7">Zinc-dependent alcohol dehydrogenase family protein</fullName>
    </submittedName>
</protein>
<dbReference type="InterPro" id="IPR011032">
    <property type="entry name" value="GroES-like_sf"/>
</dbReference>
<dbReference type="Proteomes" id="UP001499979">
    <property type="component" value="Unassembled WGS sequence"/>
</dbReference>
<evidence type="ECO:0000259" key="6">
    <source>
        <dbReference type="SMART" id="SM00829"/>
    </source>
</evidence>
<dbReference type="InterPro" id="IPR020843">
    <property type="entry name" value="ER"/>
</dbReference>
<dbReference type="Gene3D" id="3.40.50.720">
    <property type="entry name" value="NAD(P)-binding Rossmann-like Domain"/>
    <property type="match status" value="1"/>
</dbReference>
<organism evidence="7 8">
    <name type="scientific">Nocardioides aquiterrae</name>
    <dbReference type="NCBI Taxonomy" id="203799"/>
    <lineage>
        <taxon>Bacteria</taxon>
        <taxon>Bacillati</taxon>
        <taxon>Actinomycetota</taxon>
        <taxon>Actinomycetes</taxon>
        <taxon>Propionibacteriales</taxon>
        <taxon>Nocardioidaceae</taxon>
        <taxon>Nocardioides</taxon>
    </lineage>
</organism>
<dbReference type="SUPFAM" id="SSF50129">
    <property type="entry name" value="GroES-like"/>
    <property type="match status" value="1"/>
</dbReference>
<dbReference type="RefSeq" id="WP_343904903.1">
    <property type="nucleotide sequence ID" value="NZ_BAAAJE010000001.1"/>
</dbReference>
<proteinExistence type="inferred from homology"/>
<dbReference type="InterPro" id="IPR002328">
    <property type="entry name" value="ADH_Zn_CS"/>
</dbReference>
<feature type="domain" description="Enoyl reductase (ER)" evidence="6">
    <location>
        <begin position="4"/>
        <end position="337"/>
    </location>
</feature>
<keyword evidence="4" id="KW-0560">Oxidoreductase</keyword>
<keyword evidence="8" id="KW-1185">Reference proteome</keyword>
<dbReference type="EMBL" id="BAAAJE010000001">
    <property type="protein sequence ID" value="GAA1126303.1"/>
    <property type="molecule type" value="Genomic_DNA"/>
</dbReference>
<evidence type="ECO:0000256" key="5">
    <source>
        <dbReference type="RuleBase" id="RU361277"/>
    </source>
</evidence>
<comment type="cofactor">
    <cofactor evidence="1 5">
        <name>Zn(2+)</name>
        <dbReference type="ChEBI" id="CHEBI:29105"/>
    </cofactor>
</comment>
<dbReference type="Pfam" id="PF08240">
    <property type="entry name" value="ADH_N"/>
    <property type="match status" value="1"/>
</dbReference>
<dbReference type="Pfam" id="PF00107">
    <property type="entry name" value="ADH_zinc_N"/>
    <property type="match status" value="1"/>
</dbReference>
<gene>
    <name evidence="7" type="ORF">GCM10009606_02480</name>
</gene>
<dbReference type="PANTHER" id="PTHR43401:SF5">
    <property type="entry name" value="ALCOHOL DEHYDROGENASE-RELATED"/>
    <property type="match status" value="1"/>
</dbReference>
<evidence type="ECO:0000313" key="7">
    <source>
        <dbReference type="EMBL" id="GAA1126303.1"/>
    </source>
</evidence>
<dbReference type="SUPFAM" id="SSF51735">
    <property type="entry name" value="NAD(P)-binding Rossmann-fold domains"/>
    <property type="match status" value="1"/>
</dbReference>
<dbReference type="PROSITE" id="PS00059">
    <property type="entry name" value="ADH_ZINC"/>
    <property type="match status" value="1"/>
</dbReference>
<dbReference type="InterPro" id="IPR013149">
    <property type="entry name" value="ADH-like_C"/>
</dbReference>
<evidence type="ECO:0000256" key="4">
    <source>
        <dbReference type="ARBA" id="ARBA00023002"/>
    </source>
</evidence>
<evidence type="ECO:0000256" key="3">
    <source>
        <dbReference type="ARBA" id="ARBA00022833"/>
    </source>
</evidence>
<dbReference type="SMART" id="SM00829">
    <property type="entry name" value="PKS_ER"/>
    <property type="match status" value="1"/>
</dbReference>
<dbReference type="InterPro" id="IPR050129">
    <property type="entry name" value="Zn_alcohol_dh"/>
</dbReference>
<evidence type="ECO:0000256" key="2">
    <source>
        <dbReference type="ARBA" id="ARBA00022723"/>
    </source>
</evidence>
<evidence type="ECO:0000313" key="8">
    <source>
        <dbReference type="Proteomes" id="UP001499979"/>
    </source>
</evidence>